<evidence type="ECO:0000313" key="3">
    <source>
        <dbReference type="EMBL" id="CAA2627893.1"/>
    </source>
</evidence>
<evidence type="ECO:0000256" key="2">
    <source>
        <dbReference type="SAM" id="SignalP"/>
    </source>
</evidence>
<name>A0A7I8JAL0_SPIIN</name>
<dbReference type="AlphaFoldDB" id="A0A7I8JAL0"/>
<proteinExistence type="predicted"/>
<keyword evidence="1 2" id="KW-0732">Signal</keyword>
<dbReference type="PANTHER" id="PTHR33184">
    <property type="entry name" value="PROTEIN TAPETUM DETERMINANT 1-LIKE-RELATED"/>
    <property type="match status" value="1"/>
</dbReference>
<dbReference type="Pfam" id="PF24068">
    <property type="entry name" value="TPD1_C"/>
    <property type="match status" value="1"/>
</dbReference>
<dbReference type="OrthoDB" id="603213at2759"/>
<feature type="signal peptide" evidence="2">
    <location>
        <begin position="1"/>
        <end position="23"/>
    </location>
</feature>
<protein>
    <submittedName>
        <fullName evidence="3">Uncharacterized protein</fullName>
    </submittedName>
</protein>
<sequence>MALRHQIIPAFVFLLCFCYRGESQPCTTASIKVTQTKTAARASGCPIYKVVITNCCICSQTAVLLSCPGFATTLSVDPTVFRPLPPEEASGATGLCVVNDFLPVFSGYPVKFLYSKASPVPLSVHSSQVNCS</sequence>
<feature type="chain" id="PRO_5045019974" evidence="2">
    <location>
        <begin position="24"/>
        <end position="132"/>
    </location>
</feature>
<evidence type="ECO:0000256" key="1">
    <source>
        <dbReference type="ARBA" id="ARBA00022729"/>
    </source>
</evidence>
<gene>
    <name evidence="3" type="ORF">SI7747_10013542</name>
    <name evidence="4" type="ORF">SI8410_10014648</name>
</gene>
<dbReference type="EMBL" id="LR746273">
    <property type="protein sequence ID" value="CAA7403970.1"/>
    <property type="molecule type" value="Genomic_DNA"/>
</dbReference>
<organism evidence="3">
    <name type="scientific">Spirodela intermedia</name>
    <name type="common">Intermediate duckweed</name>
    <dbReference type="NCBI Taxonomy" id="51605"/>
    <lineage>
        <taxon>Eukaryota</taxon>
        <taxon>Viridiplantae</taxon>
        <taxon>Streptophyta</taxon>
        <taxon>Embryophyta</taxon>
        <taxon>Tracheophyta</taxon>
        <taxon>Spermatophyta</taxon>
        <taxon>Magnoliopsida</taxon>
        <taxon>Liliopsida</taxon>
        <taxon>Araceae</taxon>
        <taxon>Lemnoideae</taxon>
        <taxon>Spirodela</taxon>
    </lineage>
</organism>
<dbReference type="PANTHER" id="PTHR33184:SF72">
    <property type="entry name" value="BETA-1,3-N-ACETYLGLUCOSAMINYLTRANSFERASE FAMILY PROTEIN"/>
    <property type="match status" value="1"/>
</dbReference>
<dbReference type="InterPro" id="IPR040361">
    <property type="entry name" value="TPD1"/>
</dbReference>
<dbReference type="EMBL" id="LR743597">
    <property type="protein sequence ID" value="CAA2627893.1"/>
    <property type="molecule type" value="Genomic_DNA"/>
</dbReference>
<dbReference type="Proteomes" id="UP000663760">
    <property type="component" value="Chromosome 10"/>
</dbReference>
<evidence type="ECO:0000313" key="5">
    <source>
        <dbReference type="Proteomes" id="UP000663760"/>
    </source>
</evidence>
<dbReference type="GO" id="GO:0001709">
    <property type="term" value="P:cell fate determination"/>
    <property type="evidence" value="ECO:0007669"/>
    <property type="project" value="TreeGrafter"/>
</dbReference>
<evidence type="ECO:0000313" key="4">
    <source>
        <dbReference type="EMBL" id="CAA7403970.1"/>
    </source>
</evidence>
<keyword evidence="5" id="KW-1185">Reference proteome</keyword>
<reference evidence="3" key="1">
    <citation type="submission" date="2019-12" db="EMBL/GenBank/DDBJ databases">
        <authorList>
            <person name="Scholz U."/>
            <person name="Mascher M."/>
            <person name="Fiebig A."/>
        </authorList>
    </citation>
    <scope>NUCLEOTIDE SEQUENCE</scope>
</reference>
<accession>A0A7I8JAL0</accession>